<dbReference type="EMBL" id="LBQW01000002">
    <property type="protein sequence ID" value="KKP85975.1"/>
    <property type="molecule type" value="Genomic_DNA"/>
</dbReference>
<organism evidence="3 4">
    <name type="scientific">Candidatus Nomurabacteria bacterium GW2011_GWA1_35_8</name>
    <dbReference type="NCBI Taxonomy" id="1618727"/>
    <lineage>
        <taxon>Bacteria</taxon>
        <taxon>Candidatus Nomuraibacteriota</taxon>
    </lineage>
</organism>
<reference evidence="3 4" key="1">
    <citation type="journal article" date="2015" name="Nature">
        <title>rRNA introns, odd ribosomes, and small enigmatic genomes across a large radiation of phyla.</title>
        <authorList>
            <person name="Brown C.T."/>
            <person name="Hug L.A."/>
            <person name="Thomas B.C."/>
            <person name="Sharon I."/>
            <person name="Castelle C.J."/>
            <person name="Singh A."/>
            <person name="Wilkins M.J."/>
            <person name="Williams K.H."/>
            <person name="Banfield J.F."/>
        </authorList>
    </citation>
    <scope>NUCLEOTIDE SEQUENCE [LARGE SCALE GENOMIC DNA]</scope>
</reference>
<evidence type="ECO:0000313" key="3">
    <source>
        <dbReference type="EMBL" id="KKP85975.1"/>
    </source>
</evidence>
<feature type="region of interest" description="Disordered" evidence="1">
    <location>
        <begin position="117"/>
        <end position="136"/>
    </location>
</feature>
<evidence type="ECO:0000256" key="2">
    <source>
        <dbReference type="SAM" id="Phobius"/>
    </source>
</evidence>
<feature type="transmembrane region" description="Helical" evidence="2">
    <location>
        <begin position="7"/>
        <end position="27"/>
    </location>
</feature>
<evidence type="ECO:0000313" key="4">
    <source>
        <dbReference type="Proteomes" id="UP000186383"/>
    </source>
</evidence>
<evidence type="ECO:0000256" key="1">
    <source>
        <dbReference type="SAM" id="MobiDB-lite"/>
    </source>
</evidence>
<keyword evidence="2" id="KW-0472">Membrane</keyword>
<sequence length="451" mass="50120">MSKRNLILLTIILVAIVIITFGFFYFYQPISQTGDTTEGTNFFANFLPFGGSKNTTPTNTTPPVDVSGYEQPVTETEISNAILKKVSGFPVAGFGVFMKERFKDVPTVVPTQPIEQDTTNTTQTTKSAVKPTPPPTEFAPALRYMDKVTGNIYQTFADKIDERKFSSTIIPKVYEAYFGNKGESVVMRYLKTDNKTIETFVGTLQKEYLGADLAGTNEVVGSFLPENISDMSVSFDSSKIFYLFSLADNATGITYSLQTNTKVQVFDSSFTEWLSFWPNNKIITVTTKPSANVPGYMYSINPDSKDFNKILGGINGLTTLTSPNGKMVLYGDNNLSLSIFNTDTKNSNLIGIKTLPEKCVWGATSDVIYCAVPSLINQAQYPDSWYQGEVSFSDKIWKVDIKSGNTTMILDPILIEGGENIDAIKLTLDENQNYLFFVNKKDSYLWELSLK</sequence>
<dbReference type="SUPFAM" id="SSF82171">
    <property type="entry name" value="DPP6 N-terminal domain-like"/>
    <property type="match status" value="1"/>
</dbReference>
<dbReference type="AlphaFoldDB" id="A0A0G0FEX7"/>
<accession>A0A0G0FEX7</accession>
<proteinExistence type="predicted"/>
<name>A0A0G0FEX7_9BACT</name>
<keyword evidence="2" id="KW-0812">Transmembrane</keyword>
<keyword evidence="2" id="KW-1133">Transmembrane helix</keyword>
<protein>
    <submittedName>
        <fullName evidence="3">Uncharacterized protein</fullName>
    </submittedName>
</protein>
<gene>
    <name evidence="3" type="ORF">UR88_C0002G0008</name>
</gene>
<dbReference type="Proteomes" id="UP000186383">
    <property type="component" value="Unassembled WGS sequence"/>
</dbReference>
<comment type="caution">
    <text evidence="3">The sequence shown here is derived from an EMBL/GenBank/DDBJ whole genome shotgun (WGS) entry which is preliminary data.</text>
</comment>